<dbReference type="GO" id="GO:0004867">
    <property type="term" value="F:serine-type endopeptidase inhibitor activity"/>
    <property type="evidence" value="ECO:0007669"/>
    <property type="project" value="InterPro"/>
</dbReference>
<proteinExistence type="inferred from homology"/>
<accession>A0A8C1SV71</accession>
<evidence type="ECO:0000256" key="1">
    <source>
        <dbReference type="ARBA" id="ARBA00009500"/>
    </source>
</evidence>
<dbReference type="SMART" id="SM00093">
    <property type="entry name" value="SERPIN"/>
    <property type="match status" value="1"/>
</dbReference>
<dbReference type="InterPro" id="IPR036186">
    <property type="entry name" value="Serpin_sf"/>
</dbReference>
<name>A0A8C1SV71_CYPCA</name>
<dbReference type="InterPro" id="IPR023796">
    <property type="entry name" value="Serpin_dom"/>
</dbReference>
<dbReference type="InterPro" id="IPR023795">
    <property type="entry name" value="Serpin_CS"/>
</dbReference>
<dbReference type="InterPro" id="IPR042178">
    <property type="entry name" value="Serpin_sf_1"/>
</dbReference>
<dbReference type="Gene3D" id="2.30.39.10">
    <property type="entry name" value="Alpha-1-antitrypsin, domain 1"/>
    <property type="match status" value="1"/>
</dbReference>
<sequence>MMEPVILANSKFSIDLLKVLCKATAGNVLFSPLSISSALGPVVLGATPAKHAPPNPTADQMYKALHFGKMRIMYHYLYEELYKEGEYKTKDKKRSLQLVNRLFGEKTVNFYDNFLDECEEWCFASFRTADFKTDPDAARKKINSWVEDKTYNQLKDLLDPGDVSKDTSLALISAVYFKKKWATSFKLFTNKDKGVGWPMMGKTDNLPLGTIPHRQDQHSSAEAQILEIPYENHHLSMLIILPNKSEDLPKLVDSISYEKIMEWTEPDNMIPTDVNVVMPKFTLQEKYDLDKALKALGIIDLFSDKCDLSGMAPGKLKMSKVVHKSFVEVNEEGTDAQGGSGGVVQTDGNEFSERFAVQSPFLFFIRHNPTKSIVFWGRVISPELVN</sequence>
<feature type="domain" description="Serpin" evidence="3">
    <location>
        <begin position="14"/>
        <end position="382"/>
    </location>
</feature>
<dbReference type="Ensembl" id="ENSCCRT00015012913.1">
    <property type="protein sequence ID" value="ENSCCRP00015012459.1"/>
    <property type="gene ID" value="ENSCCRG00015005753.1"/>
</dbReference>
<evidence type="ECO:0000313" key="5">
    <source>
        <dbReference type="Proteomes" id="UP000694700"/>
    </source>
</evidence>
<dbReference type="GO" id="GO:0005615">
    <property type="term" value="C:extracellular space"/>
    <property type="evidence" value="ECO:0007669"/>
    <property type="project" value="InterPro"/>
</dbReference>
<evidence type="ECO:0000313" key="4">
    <source>
        <dbReference type="Ensembl" id="ENSCCRP00015012459.1"/>
    </source>
</evidence>
<comment type="similarity">
    <text evidence="1 2">Belongs to the serpin family.</text>
</comment>
<dbReference type="Proteomes" id="UP000694700">
    <property type="component" value="Unplaced"/>
</dbReference>
<dbReference type="PANTHER" id="PTHR11461:SF211">
    <property type="entry name" value="GH10112P-RELATED"/>
    <property type="match status" value="1"/>
</dbReference>
<dbReference type="AlphaFoldDB" id="A0A8C1SV71"/>
<protein>
    <recommendedName>
        <fullName evidence="3">Serpin domain-containing protein</fullName>
    </recommendedName>
</protein>
<evidence type="ECO:0000256" key="2">
    <source>
        <dbReference type="RuleBase" id="RU000411"/>
    </source>
</evidence>
<dbReference type="SUPFAM" id="SSF56574">
    <property type="entry name" value="Serpins"/>
    <property type="match status" value="1"/>
</dbReference>
<dbReference type="Gene3D" id="3.30.497.10">
    <property type="entry name" value="Antithrombin, subunit I, domain 2"/>
    <property type="match status" value="1"/>
</dbReference>
<dbReference type="PANTHER" id="PTHR11461">
    <property type="entry name" value="SERINE PROTEASE INHIBITOR, SERPIN"/>
    <property type="match status" value="1"/>
</dbReference>
<dbReference type="Pfam" id="PF00079">
    <property type="entry name" value="Serpin"/>
    <property type="match status" value="1"/>
</dbReference>
<dbReference type="InterPro" id="IPR000215">
    <property type="entry name" value="Serpin_fam"/>
</dbReference>
<reference evidence="4" key="1">
    <citation type="submission" date="2025-08" db="UniProtKB">
        <authorList>
            <consortium name="Ensembl"/>
        </authorList>
    </citation>
    <scope>IDENTIFICATION</scope>
</reference>
<organism evidence="4 5">
    <name type="scientific">Cyprinus carpio</name>
    <name type="common">Common carp</name>
    <dbReference type="NCBI Taxonomy" id="7962"/>
    <lineage>
        <taxon>Eukaryota</taxon>
        <taxon>Metazoa</taxon>
        <taxon>Chordata</taxon>
        <taxon>Craniata</taxon>
        <taxon>Vertebrata</taxon>
        <taxon>Euteleostomi</taxon>
        <taxon>Actinopterygii</taxon>
        <taxon>Neopterygii</taxon>
        <taxon>Teleostei</taxon>
        <taxon>Ostariophysi</taxon>
        <taxon>Cypriniformes</taxon>
        <taxon>Cyprinidae</taxon>
        <taxon>Cyprininae</taxon>
        <taxon>Cyprinus</taxon>
    </lineage>
</organism>
<dbReference type="PROSITE" id="PS00284">
    <property type="entry name" value="SERPIN"/>
    <property type="match status" value="1"/>
</dbReference>
<evidence type="ECO:0000259" key="3">
    <source>
        <dbReference type="SMART" id="SM00093"/>
    </source>
</evidence>
<dbReference type="InterPro" id="IPR042185">
    <property type="entry name" value="Serpin_sf_2"/>
</dbReference>